<reference evidence="2" key="1">
    <citation type="submission" date="2024-04" db="EMBL/GenBank/DDBJ databases">
        <title>Salinicola lusitanus LLJ914,a marine bacterium isolated from the Okinawa Trough.</title>
        <authorList>
            <person name="Li J."/>
        </authorList>
    </citation>
    <scope>NUCLEOTIDE SEQUENCE [LARGE SCALE GENOMIC DNA]</scope>
</reference>
<proteinExistence type="predicted"/>
<sequence>QLMCDIEEDNIETYILLCLFCDILMRQDEEMFFKYFRMSLERFDDLHRRLQPHISHQGTHSMPVALEQRLTVTLRILASGGSQQVVAASYKLASSTLSSIVSEVCKALWVALQPEFLQISTVPQWEAISLDFWHLWNFPHCCGSIDGKHVKIKAPPHSGSDYFSYKGDHTIVRVMHDIASPWLMLEPTGEKVMGHLPGQHLPGEHLPGEHLRAASYKRRPQSPDSCMFPWVTNLSDDRR</sequence>
<gene>
    <name evidence="1" type="ORF">WMY93_033427</name>
</gene>
<keyword evidence="2" id="KW-1185">Reference proteome</keyword>
<evidence type="ECO:0008006" key="3">
    <source>
        <dbReference type="Google" id="ProtNLM"/>
    </source>
</evidence>
<evidence type="ECO:0000313" key="1">
    <source>
        <dbReference type="EMBL" id="KAK7879909.1"/>
    </source>
</evidence>
<name>A0AAW0MI53_9GOBI</name>
<dbReference type="AlphaFoldDB" id="A0AAW0MI53"/>
<feature type="non-terminal residue" evidence="1">
    <location>
        <position position="1"/>
    </location>
</feature>
<accession>A0AAW0MI53</accession>
<protein>
    <recommendedName>
        <fullName evidence="3">Nuclease HARBI1</fullName>
    </recommendedName>
</protein>
<dbReference type="EMBL" id="JBBPFD010000174">
    <property type="protein sequence ID" value="KAK7879909.1"/>
    <property type="molecule type" value="Genomic_DNA"/>
</dbReference>
<dbReference type="Proteomes" id="UP001460270">
    <property type="component" value="Unassembled WGS sequence"/>
</dbReference>
<evidence type="ECO:0000313" key="2">
    <source>
        <dbReference type="Proteomes" id="UP001460270"/>
    </source>
</evidence>
<comment type="caution">
    <text evidence="1">The sequence shown here is derived from an EMBL/GenBank/DDBJ whole genome shotgun (WGS) entry which is preliminary data.</text>
</comment>
<organism evidence="1 2">
    <name type="scientific">Mugilogobius chulae</name>
    <name type="common">yellowstripe goby</name>
    <dbReference type="NCBI Taxonomy" id="88201"/>
    <lineage>
        <taxon>Eukaryota</taxon>
        <taxon>Metazoa</taxon>
        <taxon>Chordata</taxon>
        <taxon>Craniata</taxon>
        <taxon>Vertebrata</taxon>
        <taxon>Euteleostomi</taxon>
        <taxon>Actinopterygii</taxon>
        <taxon>Neopterygii</taxon>
        <taxon>Teleostei</taxon>
        <taxon>Neoteleostei</taxon>
        <taxon>Acanthomorphata</taxon>
        <taxon>Gobiaria</taxon>
        <taxon>Gobiiformes</taxon>
        <taxon>Gobioidei</taxon>
        <taxon>Gobiidae</taxon>
        <taxon>Gobionellinae</taxon>
        <taxon>Mugilogobius</taxon>
    </lineage>
</organism>